<dbReference type="InterPro" id="IPR019800">
    <property type="entry name" value="Glyco_hydro_3_AS"/>
</dbReference>
<reference evidence="9" key="2">
    <citation type="journal article" date="2021" name="PeerJ">
        <title>Extensive microbial diversity within the chicken gut microbiome revealed by metagenomics and culture.</title>
        <authorList>
            <person name="Gilroy R."/>
            <person name="Ravi A."/>
            <person name="Getino M."/>
            <person name="Pursley I."/>
            <person name="Horton D.L."/>
            <person name="Alikhan N.F."/>
            <person name="Baker D."/>
            <person name="Gharbi K."/>
            <person name="Hall N."/>
            <person name="Watson M."/>
            <person name="Adriaenssens E.M."/>
            <person name="Foster-Nyarko E."/>
            <person name="Jarju S."/>
            <person name="Secka A."/>
            <person name="Antonio M."/>
            <person name="Oren A."/>
            <person name="Chaudhuri R.R."/>
            <person name="La Ragione R."/>
            <person name="Hildebrand F."/>
            <person name="Pallen M.J."/>
        </authorList>
    </citation>
    <scope>NUCLEOTIDE SEQUENCE</scope>
    <source>
        <strain evidence="9">ChiBcec6-7307</strain>
    </source>
</reference>
<dbReference type="PANTHER" id="PTHR30480:SF13">
    <property type="entry name" value="BETA-HEXOSAMINIDASE"/>
    <property type="match status" value="1"/>
</dbReference>
<dbReference type="InterPro" id="IPR050226">
    <property type="entry name" value="NagZ_Beta-hexosaminidase"/>
</dbReference>
<dbReference type="GO" id="GO:0009254">
    <property type="term" value="P:peptidoglycan turnover"/>
    <property type="evidence" value="ECO:0007669"/>
    <property type="project" value="TreeGrafter"/>
</dbReference>
<accession>A0A9D1NWR4</accession>
<name>A0A9D1NWR4_9FIRM</name>
<comment type="caution">
    <text evidence="9">The sequence shown here is derived from an EMBL/GenBank/DDBJ whole genome shotgun (WGS) entry which is preliminary data.</text>
</comment>
<keyword evidence="7" id="KW-1133">Transmembrane helix</keyword>
<feature type="transmembrane region" description="Helical" evidence="7">
    <location>
        <begin position="6"/>
        <end position="26"/>
    </location>
</feature>
<gene>
    <name evidence="9" type="ORF">IAC80_00060</name>
</gene>
<evidence type="ECO:0000256" key="6">
    <source>
        <dbReference type="SAM" id="MobiDB-lite"/>
    </source>
</evidence>
<keyword evidence="7" id="KW-0472">Membrane</keyword>
<dbReference type="GO" id="GO:0005975">
    <property type="term" value="P:carbohydrate metabolic process"/>
    <property type="evidence" value="ECO:0007669"/>
    <property type="project" value="InterPro"/>
</dbReference>
<dbReference type="PANTHER" id="PTHR30480">
    <property type="entry name" value="BETA-HEXOSAMINIDASE-RELATED"/>
    <property type="match status" value="1"/>
</dbReference>
<comment type="similarity">
    <text evidence="2">Belongs to the glycosyl hydrolase 3 family.</text>
</comment>
<comment type="catalytic activity">
    <reaction evidence="1">
        <text>Hydrolysis of terminal non-reducing N-acetyl-D-hexosamine residues in N-acetyl-beta-D-hexosaminides.</text>
        <dbReference type="EC" id="3.2.1.52"/>
    </reaction>
</comment>
<evidence type="ECO:0000313" key="10">
    <source>
        <dbReference type="Proteomes" id="UP000886889"/>
    </source>
</evidence>
<keyword evidence="7" id="KW-0812">Transmembrane</keyword>
<dbReference type="InterPro" id="IPR017853">
    <property type="entry name" value="GH"/>
</dbReference>
<reference evidence="9" key="1">
    <citation type="submission" date="2020-10" db="EMBL/GenBank/DDBJ databases">
        <authorList>
            <person name="Gilroy R."/>
        </authorList>
    </citation>
    <scope>NUCLEOTIDE SEQUENCE</scope>
    <source>
        <strain evidence="9">ChiBcec6-7307</strain>
    </source>
</reference>
<evidence type="ECO:0000256" key="2">
    <source>
        <dbReference type="ARBA" id="ARBA00005336"/>
    </source>
</evidence>
<evidence type="ECO:0000256" key="5">
    <source>
        <dbReference type="ARBA" id="ARBA00023295"/>
    </source>
</evidence>
<dbReference type="Gene3D" id="3.20.20.300">
    <property type="entry name" value="Glycoside hydrolase, family 3, N-terminal domain"/>
    <property type="match status" value="1"/>
</dbReference>
<dbReference type="InterPro" id="IPR001764">
    <property type="entry name" value="Glyco_hydro_3_N"/>
</dbReference>
<evidence type="ECO:0000313" key="9">
    <source>
        <dbReference type="EMBL" id="HIV22306.1"/>
    </source>
</evidence>
<evidence type="ECO:0000259" key="8">
    <source>
        <dbReference type="Pfam" id="PF00933"/>
    </source>
</evidence>
<dbReference type="Pfam" id="PF00933">
    <property type="entry name" value="Glyco_hydro_3"/>
    <property type="match status" value="1"/>
</dbReference>
<dbReference type="GO" id="GO:0004563">
    <property type="term" value="F:beta-N-acetylhexosaminidase activity"/>
    <property type="evidence" value="ECO:0007669"/>
    <property type="project" value="UniProtKB-EC"/>
</dbReference>
<dbReference type="Proteomes" id="UP000886889">
    <property type="component" value="Unassembled WGS sequence"/>
</dbReference>
<evidence type="ECO:0000256" key="3">
    <source>
        <dbReference type="ARBA" id="ARBA00012663"/>
    </source>
</evidence>
<keyword evidence="4 9" id="KW-0378">Hydrolase</keyword>
<proteinExistence type="inferred from homology"/>
<feature type="domain" description="Glycoside hydrolase family 3 N-terminal" evidence="8">
    <location>
        <begin position="102"/>
        <end position="432"/>
    </location>
</feature>
<feature type="compositionally biased region" description="Basic and acidic residues" evidence="6">
    <location>
        <begin position="80"/>
        <end position="90"/>
    </location>
</feature>
<organism evidence="9 10">
    <name type="scientific">Candidatus Merdiplasma excrementigallinarum</name>
    <dbReference type="NCBI Taxonomy" id="2840864"/>
    <lineage>
        <taxon>Bacteria</taxon>
        <taxon>Bacillati</taxon>
        <taxon>Bacillota</taxon>
        <taxon>Clostridia</taxon>
        <taxon>Lachnospirales</taxon>
        <taxon>Lachnospiraceae</taxon>
        <taxon>Lachnospiraceae incertae sedis</taxon>
        <taxon>Candidatus Merdiplasma</taxon>
    </lineage>
</organism>
<evidence type="ECO:0000256" key="1">
    <source>
        <dbReference type="ARBA" id="ARBA00001231"/>
    </source>
</evidence>
<feature type="compositionally biased region" description="Low complexity" evidence="6">
    <location>
        <begin position="61"/>
        <end position="72"/>
    </location>
</feature>
<dbReference type="EC" id="3.2.1.52" evidence="3"/>
<protein>
    <recommendedName>
        <fullName evidence="3">beta-N-acetylhexosaminidase</fullName>
        <ecNumber evidence="3">3.2.1.52</ecNumber>
    </recommendedName>
</protein>
<dbReference type="SUPFAM" id="SSF51445">
    <property type="entry name" value="(Trans)glycosidases"/>
    <property type="match status" value="1"/>
</dbReference>
<feature type="region of interest" description="Disordered" evidence="6">
    <location>
        <begin position="44"/>
        <end position="90"/>
    </location>
</feature>
<dbReference type="AlphaFoldDB" id="A0A9D1NWR4"/>
<dbReference type="PROSITE" id="PS00775">
    <property type="entry name" value="GLYCOSYL_HYDROL_F3"/>
    <property type="match status" value="1"/>
</dbReference>
<evidence type="ECO:0000256" key="4">
    <source>
        <dbReference type="ARBA" id="ARBA00022801"/>
    </source>
</evidence>
<sequence>MKHKLLWIICGAEVLLIIILYICLVLHSQRKQAAGTLSRSATTEAFSEKASLPETGEETEPLLTETESLTETVSQAPETETERDSLSDTDRRVEEILSGMSLEEKAAQLFIVQPEAITGADAVTAAGEATQNAIFRYPVAGFIYMEPNLQEEGQVKDMIRQVQAWSMERTGLPMFISVDEEGGTVTRISGKNFDVPYIGDMADLGSRGDPEEARETGRVMGAYLRDLGFNLDFAPVADVLDNPDNQVVRRRSFGSDPRLVARMSLAFLEGLESQGVYGTLKHFPGHGSTSGDTHAGYASNNKTLEELKNCDLIPFREGILQDVDFIMVGHISLPAVTGDDTPASLSPLVISRILREDLGHEGIVITDAMNMGAIAQNYSASQAAVMALEAGVDLILMPSDFHSAYEGVLEAVRQGRLTEQRIDESLRRILKVKLSLSDDGNSDR</sequence>
<dbReference type="InterPro" id="IPR036962">
    <property type="entry name" value="Glyco_hydro_3_N_sf"/>
</dbReference>
<keyword evidence="5" id="KW-0326">Glycosidase</keyword>
<dbReference type="EMBL" id="DVOS01000001">
    <property type="protein sequence ID" value="HIV22306.1"/>
    <property type="molecule type" value="Genomic_DNA"/>
</dbReference>
<evidence type="ECO:0000256" key="7">
    <source>
        <dbReference type="SAM" id="Phobius"/>
    </source>
</evidence>